<sequence length="223" mass="24660">MQHNFFLFIIFSFVSSNLNPKSSLLRPRFAADASVPQPPGGVENDATTKNPFAVATSELFLGLAARLIKSSNGGAGDSATVAMFESLRKVYEEGIGAVVEDEIDPNVVWEQRVKDVETERSRYNWRSPWPHYAARCGTYANLFLSTYPSLDLCFYDFATDALVISSLQLHLATYNGSDYLLLVNYGRISCPPPSPTDSSTLGSRTPPFVSRRKTPTRFASRSL</sequence>
<dbReference type="Proteomes" id="UP001603857">
    <property type="component" value="Unassembled WGS sequence"/>
</dbReference>
<proteinExistence type="predicted"/>
<gene>
    <name evidence="3" type="ORF">Fmac_026553</name>
</gene>
<protein>
    <submittedName>
        <fullName evidence="3">Uncharacterized protein</fullName>
    </submittedName>
</protein>
<evidence type="ECO:0000256" key="2">
    <source>
        <dbReference type="SAM" id="SignalP"/>
    </source>
</evidence>
<feature type="signal peptide" evidence="2">
    <location>
        <begin position="1"/>
        <end position="16"/>
    </location>
</feature>
<reference evidence="3 4" key="1">
    <citation type="submission" date="2024-08" db="EMBL/GenBank/DDBJ databases">
        <title>Insights into the chromosomal genome structure of Flemingia macrophylla.</title>
        <authorList>
            <person name="Ding Y."/>
            <person name="Zhao Y."/>
            <person name="Bi W."/>
            <person name="Wu M."/>
            <person name="Zhao G."/>
            <person name="Gong Y."/>
            <person name="Li W."/>
            <person name="Zhang P."/>
        </authorList>
    </citation>
    <scope>NUCLEOTIDE SEQUENCE [LARGE SCALE GENOMIC DNA]</scope>
    <source>
        <strain evidence="3">DYQJB</strain>
        <tissue evidence="3">Leaf</tissue>
    </source>
</reference>
<accession>A0ABD1LF71</accession>
<feature type="region of interest" description="Disordered" evidence="1">
    <location>
        <begin position="193"/>
        <end position="223"/>
    </location>
</feature>
<dbReference type="AlphaFoldDB" id="A0ABD1LF71"/>
<keyword evidence="2" id="KW-0732">Signal</keyword>
<evidence type="ECO:0000313" key="3">
    <source>
        <dbReference type="EMBL" id="KAL2322174.1"/>
    </source>
</evidence>
<feature type="chain" id="PRO_5044838876" evidence="2">
    <location>
        <begin position="17"/>
        <end position="223"/>
    </location>
</feature>
<evidence type="ECO:0000256" key="1">
    <source>
        <dbReference type="SAM" id="MobiDB-lite"/>
    </source>
</evidence>
<keyword evidence="4" id="KW-1185">Reference proteome</keyword>
<organism evidence="3 4">
    <name type="scientific">Flemingia macrophylla</name>
    <dbReference type="NCBI Taxonomy" id="520843"/>
    <lineage>
        <taxon>Eukaryota</taxon>
        <taxon>Viridiplantae</taxon>
        <taxon>Streptophyta</taxon>
        <taxon>Embryophyta</taxon>
        <taxon>Tracheophyta</taxon>
        <taxon>Spermatophyta</taxon>
        <taxon>Magnoliopsida</taxon>
        <taxon>eudicotyledons</taxon>
        <taxon>Gunneridae</taxon>
        <taxon>Pentapetalae</taxon>
        <taxon>rosids</taxon>
        <taxon>fabids</taxon>
        <taxon>Fabales</taxon>
        <taxon>Fabaceae</taxon>
        <taxon>Papilionoideae</taxon>
        <taxon>50 kb inversion clade</taxon>
        <taxon>NPAAA clade</taxon>
        <taxon>indigoferoid/millettioid clade</taxon>
        <taxon>Phaseoleae</taxon>
        <taxon>Flemingia</taxon>
    </lineage>
</organism>
<evidence type="ECO:0000313" key="4">
    <source>
        <dbReference type="Proteomes" id="UP001603857"/>
    </source>
</evidence>
<name>A0ABD1LF71_9FABA</name>
<comment type="caution">
    <text evidence="3">The sequence shown here is derived from an EMBL/GenBank/DDBJ whole genome shotgun (WGS) entry which is preliminary data.</text>
</comment>
<dbReference type="EMBL" id="JBGMDY010000009">
    <property type="protein sequence ID" value="KAL2322174.1"/>
    <property type="molecule type" value="Genomic_DNA"/>
</dbReference>